<comment type="subunit">
    <text evidence="2">Monomer. Binds 30S ribosomal subunits, but not 50S ribosomal subunits or 70S ribosomes.</text>
</comment>
<gene>
    <name evidence="2 4" type="primary">rbfA</name>
    <name evidence="4" type="ORF">YBN1229_v1_2235</name>
</gene>
<evidence type="ECO:0000256" key="1">
    <source>
        <dbReference type="ARBA" id="ARBA00022517"/>
    </source>
</evidence>
<protein>
    <recommendedName>
        <fullName evidence="2">Ribosome-binding factor A</fullName>
    </recommendedName>
</protein>
<dbReference type="InterPro" id="IPR020053">
    <property type="entry name" value="Ribosome-bd_factorA_CS"/>
</dbReference>
<dbReference type="GO" id="GO:0043024">
    <property type="term" value="F:ribosomal small subunit binding"/>
    <property type="evidence" value="ECO:0007669"/>
    <property type="project" value="TreeGrafter"/>
</dbReference>
<feature type="region of interest" description="Disordered" evidence="3">
    <location>
        <begin position="1"/>
        <end position="34"/>
    </location>
</feature>
<comment type="subcellular location">
    <subcellularLocation>
        <location evidence="2">Cytoplasm</location>
    </subcellularLocation>
</comment>
<proteinExistence type="inferred from homology"/>
<name>A0A0D6JGF6_9HYPH</name>
<reference evidence="5" key="1">
    <citation type="submission" date="2015-02" db="EMBL/GenBank/DDBJ databases">
        <authorList>
            <person name="Chooi Y.-H."/>
        </authorList>
    </citation>
    <scope>NUCLEOTIDE SEQUENCE [LARGE SCALE GENOMIC DNA]</scope>
    <source>
        <strain evidence="5">strain Y</strain>
    </source>
</reference>
<dbReference type="AlphaFoldDB" id="A0A0D6JGF6"/>
<dbReference type="PANTHER" id="PTHR33515">
    <property type="entry name" value="RIBOSOME-BINDING FACTOR A, CHLOROPLASTIC-RELATED"/>
    <property type="match status" value="1"/>
</dbReference>
<dbReference type="EMBL" id="LN829119">
    <property type="protein sequence ID" value="CPR19592.1"/>
    <property type="molecule type" value="Genomic_DNA"/>
</dbReference>
<evidence type="ECO:0000313" key="4">
    <source>
        <dbReference type="EMBL" id="CPR19592.1"/>
    </source>
</evidence>
<evidence type="ECO:0000256" key="3">
    <source>
        <dbReference type="SAM" id="MobiDB-lite"/>
    </source>
</evidence>
<keyword evidence="5" id="KW-1185">Reference proteome</keyword>
<dbReference type="InterPro" id="IPR000238">
    <property type="entry name" value="RbfA"/>
</dbReference>
<dbReference type="SUPFAM" id="SSF89919">
    <property type="entry name" value="Ribosome-binding factor A, RbfA"/>
    <property type="match status" value="1"/>
</dbReference>
<evidence type="ECO:0000313" key="5">
    <source>
        <dbReference type="Proteomes" id="UP000033187"/>
    </source>
</evidence>
<organism evidence="4 5">
    <name type="scientific">Candidatus Filomicrobium marinum</name>
    <dbReference type="NCBI Taxonomy" id="1608628"/>
    <lineage>
        <taxon>Bacteria</taxon>
        <taxon>Pseudomonadati</taxon>
        <taxon>Pseudomonadota</taxon>
        <taxon>Alphaproteobacteria</taxon>
        <taxon>Hyphomicrobiales</taxon>
        <taxon>Hyphomicrobiaceae</taxon>
        <taxon>Filomicrobium</taxon>
    </lineage>
</organism>
<evidence type="ECO:0000256" key="2">
    <source>
        <dbReference type="HAMAP-Rule" id="MF_00003"/>
    </source>
</evidence>
<dbReference type="NCBIfam" id="NF001802">
    <property type="entry name" value="PRK00521.2-5"/>
    <property type="match status" value="1"/>
</dbReference>
<keyword evidence="2" id="KW-0963">Cytoplasm</keyword>
<dbReference type="GO" id="GO:0005829">
    <property type="term" value="C:cytosol"/>
    <property type="evidence" value="ECO:0007669"/>
    <property type="project" value="TreeGrafter"/>
</dbReference>
<dbReference type="Pfam" id="PF02033">
    <property type="entry name" value="RBFA"/>
    <property type="match status" value="1"/>
</dbReference>
<sequence length="151" mass="16646">MKLTGTAGLRPVNGTDMAKRSSKSPAGAGPSQRQLRVGEMIRHAIAEMLTRGEIHDDVLGAHVITVPEVRMSPDLKLATIFVMPLGGGEAMEPVLAALDRNKRFLRGEIAHAVNLKYAPELRFRADRSFDEALRIDELLHSPTVRRDLEND</sequence>
<dbReference type="Proteomes" id="UP000033187">
    <property type="component" value="Chromosome 1"/>
</dbReference>
<comment type="similarity">
    <text evidence="2">Belongs to the RbfA family.</text>
</comment>
<dbReference type="KEGG" id="fiy:BN1229_v1_2235"/>
<dbReference type="KEGG" id="fil:BN1229_v1_2236"/>
<dbReference type="PROSITE" id="PS01319">
    <property type="entry name" value="RBFA"/>
    <property type="match status" value="1"/>
</dbReference>
<dbReference type="GO" id="GO:0030490">
    <property type="term" value="P:maturation of SSU-rRNA"/>
    <property type="evidence" value="ECO:0007669"/>
    <property type="project" value="UniProtKB-UniRule"/>
</dbReference>
<keyword evidence="1 2" id="KW-0690">Ribosome biogenesis</keyword>
<dbReference type="InterPro" id="IPR015946">
    <property type="entry name" value="KH_dom-like_a/b"/>
</dbReference>
<comment type="function">
    <text evidence="2">One of several proteins that assist in the late maturation steps of the functional core of the 30S ribosomal subunit. Associates with free 30S ribosomal subunits (but not with 30S subunits that are part of 70S ribosomes or polysomes). Required for efficient processing of 16S rRNA. May interact with the 5'-terminal helix region of 16S rRNA.</text>
</comment>
<dbReference type="NCBIfam" id="TIGR00082">
    <property type="entry name" value="rbfA"/>
    <property type="match status" value="1"/>
</dbReference>
<accession>A0A0D6JGF6</accession>
<dbReference type="Gene3D" id="3.30.300.20">
    <property type="match status" value="1"/>
</dbReference>
<dbReference type="HAMAP" id="MF_00003">
    <property type="entry name" value="RbfA"/>
    <property type="match status" value="1"/>
</dbReference>
<dbReference type="PANTHER" id="PTHR33515:SF1">
    <property type="entry name" value="RIBOSOME-BINDING FACTOR A, CHLOROPLASTIC-RELATED"/>
    <property type="match status" value="1"/>
</dbReference>
<dbReference type="InterPro" id="IPR023799">
    <property type="entry name" value="RbfA_dom_sf"/>
</dbReference>